<comment type="similarity">
    <text evidence="1">Belongs to the CDC123 family.</text>
</comment>
<evidence type="ECO:0000313" key="3">
    <source>
        <dbReference type="EMBL" id="PNH34939.1"/>
    </source>
</evidence>
<dbReference type="Proteomes" id="UP000236305">
    <property type="component" value="Unassembled WGS sequence"/>
</dbReference>
<dbReference type="PANTHER" id="PTHR15323">
    <property type="entry name" value="D123 PROTEIN"/>
    <property type="match status" value="1"/>
</dbReference>
<protein>
    <recommendedName>
        <fullName evidence="5">Cell division cycle protein 123</fullName>
    </recommendedName>
</protein>
<evidence type="ECO:0000313" key="4">
    <source>
        <dbReference type="Proteomes" id="UP000236305"/>
    </source>
</evidence>
<organism evidence="3 4">
    <name type="scientific">Verticillium dahliae</name>
    <name type="common">Verticillium wilt</name>
    <dbReference type="NCBI Taxonomy" id="27337"/>
    <lineage>
        <taxon>Eukaryota</taxon>
        <taxon>Fungi</taxon>
        <taxon>Dikarya</taxon>
        <taxon>Ascomycota</taxon>
        <taxon>Pezizomycotina</taxon>
        <taxon>Sordariomycetes</taxon>
        <taxon>Hypocreomycetidae</taxon>
        <taxon>Glomerellales</taxon>
        <taxon>Plectosphaerellaceae</taxon>
        <taxon>Verticillium</taxon>
    </lineage>
</organism>
<feature type="compositionally biased region" description="Basic and acidic residues" evidence="2">
    <location>
        <begin position="118"/>
        <end position="129"/>
    </location>
</feature>
<reference evidence="3 4" key="1">
    <citation type="submission" date="2017-12" db="EMBL/GenBank/DDBJ databases">
        <title>Comparative genomics yields insights into virulence evolution of Verticillium dahliae.</title>
        <authorList>
            <person name="Fan R."/>
            <person name="Armitage A.D."/>
            <person name="Cascant-Lopez E."/>
            <person name="Sobczyk M."/>
            <person name="Cockerton H.M."/>
            <person name="Harrison R.J."/>
        </authorList>
    </citation>
    <scope>NUCLEOTIDE SEQUENCE [LARGE SCALE GENOMIC DNA]</scope>
    <source>
        <strain evidence="3 4">12008</strain>
    </source>
</reference>
<gene>
    <name evidence="3" type="ORF">BJF96_g1834</name>
</gene>
<dbReference type="PANTHER" id="PTHR15323:SF6">
    <property type="entry name" value="CELL DIVISION CYCLE PROTEIN 123 HOMOLOG"/>
    <property type="match status" value="1"/>
</dbReference>
<feature type="region of interest" description="Disordered" evidence="2">
    <location>
        <begin position="78"/>
        <end position="129"/>
    </location>
</feature>
<feature type="region of interest" description="Disordered" evidence="2">
    <location>
        <begin position="1"/>
        <end position="24"/>
    </location>
</feature>
<dbReference type="InterPro" id="IPR009772">
    <property type="entry name" value="CDC123"/>
</dbReference>
<dbReference type="Pfam" id="PF07065">
    <property type="entry name" value="D123"/>
    <property type="match status" value="1"/>
</dbReference>
<name>A0AA44WP24_VERDA</name>
<feature type="compositionally biased region" description="Acidic residues" evidence="2">
    <location>
        <begin position="78"/>
        <end position="94"/>
    </location>
</feature>
<proteinExistence type="inferred from homology"/>
<accession>A0AA44WP24</accession>
<feature type="compositionally biased region" description="Acidic residues" evidence="2">
    <location>
        <begin position="107"/>
        <end position="117"/>
    </location>
</feature>
<dbReference type="AlphaFoldDB" id="A0AA44WP24"/>
<evidence type="ECO:0000256" key="2">
    <source>
        <dbReference type="SAM" id="MobiDB-lite"/>
    </source>
</evidence>
<comment type="caution">
    <text evidence="3">The sequence shown here is derived from an EMBL/GenBank/DDBJ whole genome shotgun (WGS) entry which is preliminary data.</text>
</comment>
<dbReference type="GO" id="GO:0005737">
    <property type="term" value="C:cytoplasm"/>
    <property type="evidence" value="ECO:0007669"/>
    <property type="project" value="TreeGrafter"/>
</dbReference>
<evidence type="ECO:0000256" key="1">
    <source>
        <dbReference type="ARBA" id="ARBA00011047"/>
    </source>
</evidence>
<evidence type="ECO:0008006" key="5">
    <source>
        <dbReference type="Google" id="ProtNLM"/>
    </source>
</evidence>
<sequence>MPSLEAVAAGLSESHANPNATASDVPEIAFPPLTRDHILNCSYDSWFPKYRTSALKSRIIKLTPDFVKYIGEDGIILADDDETQQDDRPDEEEWASSGASTRQAPESDSDSDDDEPEADTRPPNERFPEIHQEIKDKIRELGGAVVPKLNWSSPKDAAWISPHQNTLKSTSPNDIYLLLKSSSFVSHDLEHAFDDTVDTSPSTSSQSRPFQPVLVLRPFFSPHPALEFRCFVKHRILIGLCSRDQNHYPFLEALRPALVSKVRSFFEDKLQLTFPDGCFVFDVYVPEDSDARDGLGRVRLIDVNPWAARTDSLLFDWAELLAFDVPRPILGSVVSPHEFREDVGAGAGADEDDATTEDEDEADELVPELRLMERDNPSSANFSSAQYSAHKLPKEVVDASTAGEGGLREFMQRWRDMTATEGGGDVWESPQR</sequence>
<dbReference type="EMBL" id="MPSH01000004">
    <property type="protein sequence ID" value="PNH34939.1"/>
    <property type="molecule type" value="Genomic_DNA"/>
</dbReference>
<feature type="compositionally biased region" description="Acidic residues" evidence="2">
    <location>
        <begin position="349"/>
        <end position="362"/>
    </location>
</feature>
<feature type="region of interest" description="Disordered" evidence="2">
    <location>
        <begin position="343"/>
        <end position="362"/>
    </location>
</feature>